<organism evidence="2 3">
    <name type="scientific">Pleuronectes platessa</name>
    <name type="common">European plaice</name>
    <dbReference type="NCBI Taxonomy" id="8262"/>
    <lineage>
        <taxon>Eukaryota</taxon>
        <taxon>Metazoa</taxon>
        <taxon>Chordata</taxon>
        <taxon>Craniata</taxon>
        <taxon>Vertebrata</taxon>
        <taxon>Euteleostomi</taxon>
        <taxon>Actinopterygii</taxon>
        <taxon>Neopterygii</taxon>
        <taxon>Teleostei</taxon>
        <taxon>Neoteleostei</taxon>
        <taxon>Acanthomorphata</taxon>
        <taxon>Carangaria</taxon>
        <taxon>Pleuronectiformes</taxon>
        <taxon>Pleuronectoidei</taxon>
        <taxon>Pleuronectidae</taxon>
        <taxon>Pleuronectes</taxon>
    </lineage>
</organism>
<gene>
    <name evidence="2" type="ORF">PLEPLA_LOCUS21872</name>
</gene>
<dbReference type="Proteomes" id="UP001153269">
    <property type="component" value="Unassembled WGS sequence"/>
</dbReference>
<dbReference type="EMBL" id="CADEAL010001594">
    <property type="protein sequence ID" value="CAB1433781.1"/>
    <property type="molecule type" value="Genomic_DNA"/>
</dbReference>
<reference evidence="2" key="1">
    <citation type="submission" date="2020-03" db="EMBL/GenBank/DDBJ databases">
        <authorList>
            <person name="Weist P."/>
        </authorList>
    </citation>
    <scope>NUCLEOTIDE SEQUENCE</scope>
</reference>
<keyword evidence="3" id="KW-1185">Reference proteome</keyword>
<sequence length="210" mass="23027">MVPDYTSSDYIRGQKGFVDSTNPAIAIGLWHWGLEGQRRGWVLVGTELQGLVLATVPRLWPAVLGEHVRLIYVMAGPVADPGLESTCLLSNQPQHSLPSPPSASPGLSAHLNTGGRGRMGRGGANGPEIQARCGRTMDYDLWIVHQRSQWWVQYGGFYIVLAHRSVNDGSFVALESDLTTLHPLPLLHLPYTGHRRRPGTLRCPVNVPVE</sequence>
<evidence type="ECO:0000313" key="3">
    <source>
        <dbReference type="Proteomes" id="UP001153269"/>
    </source>
</evidence>
<comment type="caution">
    <text evidence="2">The sequence shown here is derived from an EMBL/GenBank/DDBJ whole genome shotgun (WGS) entry which is preliminary data.</text>
</comment>
<evidence type="ECO:0000313" key="2">
    <source>
        <dbReference type="EMBL" id="CAB1433781.1"/>
    </source>
</evidence>
<dbReference type="AlphaFoldDB" id="A0A9N7UPC2"/>
<name>A0A9N7UPC2_PLEPL</name>
<protein>
    <submittedName>
        <fullName evidence="2">Uncharacterized protein</fullName>
    </submittedName>
</protein>
<accession>A0A9N7UPC2</accession>
<proteinExistence type="predicted"/>
<feature type="compositionally biased region" description="Gly residues" evidence="1">
    <location>
        <begin position="114"/>
        <end position="125"/>
    </location>
</feature>
<evidence type="ECO:0000256" key="1">
    <source>
        <dbReference type="SAM" id="MobiDB-lite"/>
    </source>
</evidence>
<feature type="region of interest" description="Disordered" evidence="1">
    <location>
        <begin position="89"/>
        <end position="125"/>
    </location>
</feature>